<dbReference type="GO" id="GO:0005829">
    <property type="term" value="C:cytosol"/>
    <property type="evidence" value="ECO:0007669"/>
    <property type="project" value="TreeGrafter"/>
</dbReference>
<evidence type="ECO:0000259" key="3">
    <source>
        <dbReference type="PROSITE" id="PS51500"/>
    </source>
</evidence>
<organism evidence="4 5">
    <name type="scientific">Paenibacillus xerothermodurans</name>
    <dbReference type="NCBI Taxonomy" id="1977292"/>
    <lineage>
        <taxon>Bacteria</taxon>
        <taxon>Bacillati</taxon>
        <taxon>Bacillota</taxon>
        <taxon>Bacilli</taxon>
        <taxon>Bacillales</taxon>
        <taxon>Paenibacillaceae</taxon>
        <taxon>Paenibacillus</taxon>
    </lineage>
</organism>
<evidence type="ECO:0000313" key="5">
    <source>
        <dbReference type="Proteomes" id="UP000214746"/>
    </source>
</evidence>
<dbReference type="Gene3D" id="1.10.260.40">
    <property type="entry name" value="lambda repressor-like DNA-binding domains"/>
    <property type="match status" value="1"/>
</dbReference>
<protein>
    <submittedName>
        <fullName evidence="4">Transcriptional regulator</fullName>
    </submittedName>
</protein>
<accession>A0A2W1NY17</accession>
<dbReference type="SMART" id="SM00530">
    <property type="entry name" value="HTH_XRE"/>
    <property type="match status" value="1"/>
</dbReference>
<comment type="caution">
    <text evidence="4">The sequence shown here is derived from an EMBL/GenBank/DDBJ whole genome shotgun (WGS) entry which is preliminary data.</text>
</comment>
<dbReference type="PANTHER" id="PTHR46797:SF13">
    <property type="entry name" value="HTH-TYPE TRANSCRIPTIONAL REGULATOR SINR"/>
    <property type="match status" value="1"/>
</dbReference>
<dbReference type="EMBL" id="NHRJ02000007">
    <property type="protein sequence ID" value="PZE20462.1"/>
    <property type="molecule type" value="Genomic_DNA"/>
</dbReference>
<dbReference type="GO" id="GO:0003677">
    <property type="term" value="F:DNA binding"/>
    <property type="evidence" value="ECO:0007669"/>
    <property type="project" value="UniProtKB-KW"/>
</dbReference>
<feature type="domain" description="Sin" evidence="3">
    <location>
        <begin position="67"/>
        <end position="105"/>
    </location>
</feature>
<dbReference type="SUPFAM" id="SSF47413">
    <property type="entry name" value="lambda repressor-like DNA-binding domains"/>
    <property type="match status" value="1"/>
</dbReference>
<dbReference type="SUPFAM" id="SSF47406">
    <property type="entry name" value="SinR repressor dimerisation domain-like"/>
    <property type="match status" value="1"/>
</dbReference>
<dbReference type="AlphaFoldDB" id="A0A2W1NY17"/>
<evidence type="ECO:0000313" key="4">
    <source>
        <dbReference type="EMBL" id="PZE20462.1"/>
    </source>
</evidence>
<dbReference type="PANTHER" id="PTHR46797">
    <property type="entry name" value="HTH-TYPE TRANSCRIPTIONAL REGULATOR"/>
    <property type="match status" value="1"/>
</dbReference>
<keyword evidence="5" id="KW-1185">Reference proteome</keyword>
<dbReference type="InterPro" id="IPR050807">
    <property type="entry name" value="TransReg_Diox_bact_type"/>
</dbReference>
<dbReference type="InterPro" id="IPR010981">
    <property type="entry name" value="SinR/SinI_dimer_dom"/>
</dbReference>
<gene>
    <name evidence="4" type="ORF">CBW46_013600</name>
</gene>
<dbReference type="GO" id="GO:0046983">
    <property type="term" value="F:protein dimerization activity"/>
    <property type="evidence" value="ECO:0007669"/>
    <property type="project" value="InterPro"/>
</dbReference>
<dbReference type="OrthoDB" id="1859224at2"/>
<reference evidence="4" key="1">
    <citation type="submission" date="2018-06" db="EMBL/GenBank/DDBJ databases">
        <title>Paenibacillus xerothermodurans sp. nov. an extremely dry heat resistant spore forming bacterium isolated from the soil of Cape Canaveral, Florida.</title>
        <authorList>
            <person name="Seuylemezian A."/>
            <person name="Kaur N."/>
            <person name="Patil P."/>
            <person name="Patil P."/>
            <person name="Mayilraj S."/>
            <person name="Vaishampayan P."/>
        </authorList>
    </citation>
    <scope>NUCLEOTIDE SEQUENCE [LARGE SCALE GENOMIC DNA]</scope>
    <source>
        <strain evidence="4">ATCC 27380</strain>
    </source>
</reference>
<dbReference type="CDD" id="cd00093">
    <property type="entry name" value="HTH_XRE"/>
    <property type="match status" value="1"/>
</dbReference>
<sequence length="116" mass="13118">MRVVIGEYIQKLRQHKRLSLTELANRAGVAKSYLSSIERNMQTNPSIEFLKKIAPVLDADIHSLIGQVAGYPSFVLDKEWIQLAREVEDAGISVEVVRNYLKQLPPHVRQPNPGTQ</sequence>
<dbReference type="PROSITE" id="PS51500">
    <property type="entry name" value="SIN"/>
    <property type="match status" value="1"/>
</dbReference>
<proteinExistence type="predicted"/>
<dbReference type="InterPro" id="IPR036281">
    <property type="entry name" value="SinR/SinI_dimer_dom_sf"/>
</dbReference>
<name>A0A2W1NY17_PAEXE</name>
<dbReference type="Pfam" id="PF01381">
    <property type="entry name" value="HTH_3"/>
    <property type="match status" value="1"/>
</dbReference>
<dbReference type="Proteomes" id="UP000214746">
    <property type="component" value="Unassembled WGS sequence"/>
</dbReference>
<keyword evidence="1" id="KW-0238">DNA-binding</keyword>
<evidence type="ECO:0000259" key="2">
    <source>
        <dbReference type="PROSITE" id="PS50943"/>
    </source>
</evidence>
<dbReference type="PROSITE" id="PS50943">
    <property type="entry name" value="HTH_CROC1"/>
    <property type="match status" value="1"/>
</dbReference>
<evidence type="ECO:0000256" key="1">
    <source>
        <dbReference type="ARBA" id="ARBA00023125"/>
    </source>
</evidence>
<dbReference type="InterPro" id="IPR001387">
    <property type="entry name" value="Cro/C1-type_HTH"/>
</dbReference>
<dbReference type="InterPro" id="IPR010982">
    <property type="entry name" value="Lambda_DNA-bd_dom_sf"/>
</dbReference>
<feature type="domain" description="HTH cro/C1-type" evidence="2">
    <location>
        <begin position="9"/>
        <end position="64"/>
    </location>
</feature>
<dbReference type="GO" id="GO:0003700">
    <property type="term" value="F:DNA-binding transcription factor activity"/>
    <property type="evidence" value="ECO:0007669"/>
    <property type="project" value="TreeGrafter"/>
</dbReference>